<feature type="transmembrane region" description="Helical" evidence="1">
    <location>
        <begin position="130"/>
        <end position="152"/>
    </location>
</feature>
<keyword evidence="1" id="KW-0472">Membrane</keyword>
<evidence type="ECO:0000313" key="2">
    <source>
        <dbReference type="EMBL" id="GAB59588.1"/>
    </source>
</evidence>
<feature type="transmembrane region" description="Helical" evidence="1">
    <location>
        <begin position="43"/>
        <end position="63"/>
    </location>
</feature>
<gene>
    <name evidence="2" type="ORF">RNAN_2594</name>
</gene>
<proteinExistence type="predicted"/>
<sequence length="158" mass="17568">MEKWNAEQQIKTLKYGAYTTLWAAAMFAAVLTNNIAESLALSYQGLVSSAVIITALGFVIYSIRWTSKYKIFTHGWREMLGLYSDEFARDTNHKANTLTLYVVLLVLVAGFLLGDIVARDDGLSQWFNMANYSLALLIIGALLWSGTVLYLLRGGEDG</sequence>
<keyword evidence="3" id="KW-1185">Reference proteome</keyword>
<name>I1DZW0_9GAMM</name>
<evidence type="ECO:0000313" key="3">
    <source>
        <dbReference type="Proteomes" id="UP000004374"/>
    </source>
</evidence>
<dbReference type="Proteomes" id="UP000004374">
    <property type="component" value="Unassembled WGS sequence"/>
</dbReference>
<keyword evidence="1" id="KW-1133">Transmembrane helix</keyword>
<dbReference type="OrthoDB" id="6238127at2"/>
<protein>
    <submittedName>
        <fullName evidence="2">Uncharacterized protein</fullName>
    </submittedName>
</protein>
<dbReference type="AlphaFoldDB" id="I1DZW0"/>
<feature type="transmembrane region" description="Helical" evidence="1">
    <location>
        <begin position="98"/>
        <end position="118"/>
    </location>
</feature>
<feature type="transmembrane region" description="Helical" evidence="1">
    <location>
        <begin position="12"/>
        <end position="31"/>
    </location>
</feature>
<keyword evidence="1" id="KW-0812">Transmembrane</keyword>
<dbReference type="EMBL" id="BAFK01000015">
    <property type="protein sequence ID" value="GAB59588.1"/>
    <property type="molecule type" value="Genomic_DNA"/>
</dbReference>
<dbReference type="RefSeq" id="WP_008222328.1">
    <property type="nucleotide sequence ID" value="NZ_BAFK01000015.1"/>
</dbReference>
<dbReference type="STRING" id="562729.RNAN_2594"/>
<evidence type="ECO:0000256" key="1">
    <source>
        <dbReference type="SAM" id="Phobius"/>
    </source>
</evidence>
<accession>I1DZW0</accession>
<organism evidence="2 3">
    <name type="scientific">Rheinheimera nanhaiensis E407-8</name>
    <dbReference type="NCBI Taxonomy" id="562729"/>
    <lineage>
        <taxon>Bacteria</taxon>
        <taxon>Pseudomonadati</taxon>
        <taxon>Pseudomonadota</taxon>
        <taxon>Gammaproteobacteria</taxon>
        <taxon>Chromatiales</taxon>
        <taxon>Chromatiaceae</taxon>
        <taxon>Rheinheimera</taxon>
    </lineage>
</organism>
<reference evidence="2 3" key="1">
    <citation type="journal article" date="2012" name="J. Bacteriol.">
        <title>Genome Sequence of the Protease-Producing Bacterium Rheinheimera nanhaiensis E407-8T, Isolated from Deep-Sea Sediment of the South China Sea.</title>
        <authorList>
            <person name="Zhang X.-Y."/>
            <person name="Zhang Y.-J."/>
            <person name="Qin Q.-L."/>
            <person name="Xie B.-B."/>
            <person name="Chen X.-L."/>
            <person name="Zhou B.-C."/>
            <person name="Zhang Y.-Z."/>
        </authorList>
    </citation>
    <scope>NUCLEOTIDE SEQUENCE [LARGE SCALE GENOMIC DNA]</scope>
    <source>
        <strain evidence="2 3">E407-8</strain>
    </source>
</reference>
<comment type="caution">
    <text evidence="2">The sequence shown here is derived from an EMBL/GenBank/DDBJ whole genome shotgun (WGS) entry which is preliminary data.</text>
</comment>